<reference evidence="1 3" key="1">
    <citation type="journal article" date="2011" name="Nature">
        <title>The Medicago genome provides insight into the evolution of rhizobial symbioses.</title>
        <authorList>
            <person name="Young N.D."/>
            <person name="Debelle F."/>
            <person name="Oldroyd G.E."/>
            <person name="Geurts R."/>
            <person name="Cannon S.B."/>
            <person name="Udvardi M.K."/>
            <person name="Benedito V.A."/>
            <person name="Mayer K.F."/>
            <person name="Gouzy J."/>
            <person name="Schoof H."/>
            <person name="Van de Peer Y."/>
            <person name="Proost S."/>
            <person name="Cook D.R."/>
            <person name="Meyers B.C."/>
            <person name="Spannagl M."/>
            <person name="Cheung F."/>
            <person name="De Mita S."/>
            <person name="Krishnakumar V."/>
            <person name="Gundlach H."/>
            <person name="Zhou S."/>
            <person name="Mudge J."/>
            <person name="Bharti A.K."/>
            <person name="Murray J.D."/>
            <person name="Naoumkina M.A."/>
            <person name="Rosen B."/>
            <person name="Silverstein K.A."/>
            <person name="Tang H."/>
            <person name="Rombauts S."/>
            <person name="Zhao P.X."/>
            <person name="Zhou P."/>
            <person name="Barbe V."/>
            <person name="Bardou P."/>
            <person name="Bechner M."/>
            <person name="Bellec A."/>
            <person name="Berger A."/>
            <person name="Berges H."/>
            <person name="Bidwell S."/>
            <person name="Bisseling T."/>
            <person name="Choisne N."/>
            <person name="Couloux A."/>
            <person name="Denny R."/>
            <person name="Deshpande S."/>
            <person name="Dai X."/>
            <person name="Doyle J.J."/>
            <person name="Dudez A.M."/>
            <person name="Farmer A.D."/>
            <person name="Fouteau S."/>
            <person name="Franken C."/>
            <person name="Gibelin C."/>
            <person name="Gish J."/>
            <person name="Goldstein S."/>
            <person name="Gonzalez A.J."/>
            <person name="Green P.J."/>
            <person name="Hallab A."/>
            <person name="Hartog M."/>
            <person name="Hua A."/>
            <person name="Humphray S.J."/>
            <person name="Jeong D.H."/>
            <person name="Jing Y."/>
            <person name="Jocker A."/>
            <person name="Kenton S.M."/>
            <person name="Kim D.J."/>
            <person name="Klee K."/>
            <person name="Lai H."/>
            <person name="Lang C."/>
            <person name="Lin S."/>
            <person name="Macmil S.L."/>
            <person name="Magdelenat G."/>
            <person name="Matthews L."/>
            <person name="McCorrison J."/>
            <person name="Monaghan E.L."/>
            <person name="Mun J.H."/>
            <person name="Najar F.Z."/>
            <person name="Nicholson C."/>
            <person name="Noirot C."/>
            <person name="O'Bleness M."/>
            <person name="Paule C.R."/>
            <person name="Poulain J."/>
            <person name="Prion F."/>
            <person name="Qin B."/>
            <person name="Qu C."/>
            <person name="Retzel E.F."/>
            <person name="Riddle C."/>
            <person name="Sallet E."/>
            <person name="Samain S."/>
            <person name="Samson N."/>
            <person name="Sanders I."/>
            <person name="Saurat O."/>
            <person name="Scarpelli C."/>
            <person name="Schiex T."/>
            <person name="Segurens B."/>
            <person name="Severin A.J."/>
            <person name="Sherrier D.J."/>
            <person name="Shi R."/>
            <person name="Sims S."/>
            <person name="Singer S.R."/>
            <person name="Sinharoy S."/>
            <person name="Sterck L."/>
            <person name="Viollet A."/>
            <person name="Wang B.B."/>
            <person name="Wang K."/>
            <person name="Wang M."/>
            <person name="Wang X."/>
            <person name="Warfsmann J."/>
            <person name="Weissenbach J."/>
            <person name="White D.D."/>
            <person name="White J.D."/>
            <person name="Wiley G.B."/>
            <person name="Wincker P."/>
            <person name="Xing Y."/>
            <person name="Yang L."/>
            <person name="Yao Z."/>
            <person name="Ying F."/>
            <person name="Zhai J."/>
            <person name="Zhou L."/>
            <person name="Zuber A."/>
            <person name="Denarie J."/>
            <person name="Dixon R.A."/>
            <person name="May G.D."/>
            <person name="Schwartz D.C."/>
            <person name="Rogers J."/>
            <person name="Quetier F."/>
            <person name="Town C.D."/>
            <person name="Roe B.A."/>
        </authorList>
    </citation>
    <scope>NUCLEOTIDE SEQUENCE [LARGE SCALE GENOMIC DNA]</scope>
    <source>
        <strain evidence="1">A17</strain>
        <strain evidence="2 3">cv. Jemalong A17</strain>
    </source>
</reference>
<gene>
    <name evidence="1" type="ordered locus">MTR_7g056100</name>
</gene>
<evidence type="ECO:0000313" key="2">
    <source>
        <dbReference type="EnsemblPlants" id="KEH22618"/>
    </source>
</evidence>
<dbReference type="EMBL" id="CM001223">
    <property type="protein sequence ID" value="KEH22618.1"/>
    <property type="molecule type" value="Genomic_DNA"/>
</dbReference>
<evidence type="ECO:0000313" key="3">
    <source>
        <dbReference type="Proteomes" id="UP000002051"/>
    </source>
</evidence>
<dbReference type="PANTHER" id="PTHR46537:SF3">
    <property type="entry name" value="E3 UBIQUITIN-PROTEIN LIGASE RING1A"/>
    <property type="match status" value="1"/>
</dbReference>
<dbReference type="STRING" id="3880.A0A072U0E4"/>
<dbReference type="EnsemblPlants" id="KEH22618">
    <property type="protein sequence ID" value="KEH22618"/>
    <property type="gene ID" value="MTR_7g056100"/>
</dbReference>
<accession>A0A072U0E4</accession>
<dbReference type="HOGENOM" id="CLU_1629559_0_0_1"/>
<dbReference type="Proteomes" id="UP000002051">
    <property type="component" value="Unassembled WGS sequence"/>
</dbReference>
<reference evidence="2" key="3">
    <citation type="submission" date="2015-04" db="UniProtKB">
        <authorList>
            <consortium name="EnsemblPlants"/>
        </authorList>
    </citation>
    <scope>IDENTIFICATION</scope>
    <source>
        <strain evidence="2">cv. Jemalong A17</strain>
    </source>
</reference>
<keyword evidence="3" id="KW-1185">Reference proteome</keyword>
<organism evidence="1 3">
    <name type="scientific">Medicago truncatula</name>
    <name type="common">Barrel medic</name>
    <name type="synonym">Medicago tribuloides</name>
    <dbReference type="NCBI Taxonomy" id="3880"/>
    <lineage>
        <taxon>Eukaryota</taxon>
        <taxon>Viridiplantae</taxon>
        <taxon>Streptophyta</taxon>
        <taxon>Embryophyta</taxon>
        <taxon>Tracheophyta</taxon>
        <taxon>Spermatophyta</taxon>
        <taxon>Magnoliopsida</taxon>
        <taxon>eudicotyledons</taxon>
        <taxon>Gunneridae</taxon>
        <taxon>Pentapetalae</taxon>
        <taxon>rosids</taxon>
        <taxon>fabids</taxon>
        <taxon>Fabales</taxon>
        <taxon>Fabaceae</taxon>
        <taxon>Papilionoideae</taxon>
        <taxon>50 kb inversion clade</taxon>
        <taxon>NPAAA clade</taxon>
        <taxon>Hologalegina</taxon>
        <taxon>IRL clade</taxon>
        <taxon>Trifolieae</taxon>
        <taxon>Medicago</taxon>
    </lineage>
</organism>
<dbReference type="InterPro" id="IPR044592">
    <property type="entry name" value="RING1A/B"/>
</dbReference>
<dbReference type="PANTHER" id="PTHR46537">
    <property type="entry name" value="OS11G0578200 PROTEIN"/>
    <property type="match status" value="1"/>
</dbReference>
<name>A0A072U0E4_MEDTR</name>
<dbReference type="AlphaFoldDB" id="A0A072U0E4"/>
<sequence>MSRAVFRVSNRDTILGKRATIFWLAGQDFQDKILKESLKRDKLEKSNESDIFIKLLSLEKVKVPNLERPFFTCKPATLISQFYQYIAFETSLQTEEIELFVVKECNPNIIFGDANLDPSNMKFEFLTREEETSFAEIIPNNLIRGYLVIAYKKKVWDLNVALC</sequence>
<reference evidence="1 3" key="2">
    <citation type="journal article" date="2014" name="BMC Genomics">
        <title>An improved genome release (version Mt4.0) for the model legume Medicago truncatula.</title>
        <authorList>
            <person name="Tang H."/>
            <person name="Krishnakumar V."/>
            <person name="Bidwell S."/>
            <person name="Rosen B."/>
            <person name="Chan A."/>
            <person name="Zhou S."/>
            <person name="Gentzbittel L."/>
            <person name="Childs K.L."/>
            <person name="Yandell M."/>
            <person name="Gundlach H."/>
            <person name="Mayer K.F."/>
            <person name="Schwartz D.C."/>
            <person name="Town C.D."/>
        </authorList>
    </citation>
    <scope>GENOME REANNOTATION</scope>
    <source>
        <strain evidence="1">A17</strain>
        <strain evidence="2 3">cv. Jemalong A17</strain>
    </source>
</reference>
<protein>
    <submittedName>
        <fullName evidence="1 2">Uncharacterized protein</fullName>
    </submittedName>
</protein>
<proteinExistence type="predicted"/>
<evidence type="ECO:0000313" key="1">
    <source>
        <dbReference type="EMBL" id="KEH22618.1"/>
    </source>
</evidence>